<protein>
    <submittedName>
        <fullName evidence="3">MerR family transcriptional regulator</fullName>
    </submittedName>
</protein>
<dbReference type="GO" id="GO:0003677">
    <property type="term" value="F:DNA binding"/>
    <property type="evidence" value="ECO:0007669"/>
    <property type="project" value="UniProtKB-KW"/>
</dbReference>
<dbReference type="AlphaFoldDB" id="A0A3N0DV69"/>
<name>A0A3N0DV69_9ACTN</name>
<keyword evidence="1" id="KW-0238">DNA-binding</keyword>
<comment type="caution">
    <text evidence="3">The sequence shown here is derived from an EMBL/GenBank/DDBJ whole genome shotgun (WGS) entry which is preliminary data.</text>
</comment>
<keyword evidence="4" id="KW-1185">Reference proteome</keyword>
<evidence type="ECO:0000313" key="3">
    <source>
        <dbReference type="EMBL" id="RNL79303.1"/>
    </source>
</evidence>
<dbReference type="PANTHER" id="PTHR30204">
    <property type="entry name" value="REDOX-CYCLING DRUG-SENSING TRANSCRIPTIONAL ACTIVATOR SOXR"/>
    <property type="match status" value="1"/>
</dbReference>
<dbReference type="Gene3D" id="1.10.1660.10">
    <property type="match status" value="1"/>
</dbReference>
<dbReference type="SUPFAM" id="SSF46955">
    <property type="entry name" value="Putative DNA-binding domain"/>
    <property type="match status" value="1"/>
</dbReference>
<dbReference type="InterPro" id="IPR009061">
    <property type="entry name" value="DNA-bd_dom_put_sf"/>
</dbReference>
<dbReference type="EMBL" id="RJSG01000002">
    <property type="protein sequence ID" value="RNL79303.1"/>
    <property type="molecule type" value="Genomic_DNA"/>
</dbReference>
<gene>
    <name evidence="3" type="ORF">EFL95_09900</name>
</gene>
<dbReference type="GO" id="GO:0003700">
    <property type="term" value="F:DNA-binding transcription factor activity"/>
    <property type="evidence" value="ECO:0007669"/>
    <property type="project" value="InterPro"/>
</dbReference>
<dbReference type="PANTHER" id="PTHR30204:SF89">
    <property type="entry name" value="HTH MERR-TYPE DOMAIN-CONTAINING PROTEIN"/>
    <property type="match status" value="1"/>
</dbReference>
<dbReference type="InterPro" id="IPR000551">
    <property type="entry name" value="MerR-type_HTH_dom"/>
</dbReference>
<dbReference type="SMART" id="SM00422">
    <property type="entry name" value="HTH_MERR"/>
    <property type="match status" value="1"/>
</dbReference>
<sequence>MRQTARKSIGQALADLSAEFPEEDIKESKLRFLESEGLVEPERTPSGYRKYSVDDMERLRFIIRMQRDHYLPLKVIKEHLDAIDRGLEPPALNGSPRVPAGVLGDPTTATDLLRGDRSDVRISRRELVKTAEITEELLVQLEGFGLVRTRPGSKHYDADAVVIARAAGELAAFGIEPRHLRAFKTAADREVGLVEQIVSPIRRSREDGAEGRAAQAVEDIAALSLKLHATLVRTGLRSMR</sequence>
<dbReference type="OrthoDB" id="3191171at2"/>
<dbReference type="Proteomes" id="UP000277094">
    <property type="component" value="Unassembled WGS sequence"/>
</dbReference>
<accession>A0A3N0DV69</accession>
<evidence type="ECO:0000259" key="2">
    <source>
        <dbReference type="PROSITE" id="PS50937"/>
    </source>
</evidence>
<proteinExistence type="predicted"/>
<reference evidence="3 4" key="1">
    <citation type="submission" date="2018-11" db="EMBL/GenBank/DDBJ databases">
        <authorList>
            <person name="Li F."/>
        </authorList>
    </citation>
    <scope>NUCLEOTIDE SEQUENCE [LARGE SCALE GENOMIC DNA]</scope>
    <source>
        <strain evidence="3 4">KIS18-7</strain>
    </source>
</reference>
<dbReference type="InterPro" id="IPR047057">
    <property type="entry name" value="MerR_fam"/>
</dbReference>
<organism evidence="3 4">
    <name type="scientific">Nocardioides marmorisolisilvae</name>
    <dbReference type="NCBI Taxonomy" id="1542737"/>
    <lineage>
        <taxon>Bacteria</taxon>
        <taxon>Bacillati</taxon>
        <taxon>Actinomycetota</taxon>
        <taxon>Actinomycetes</taxon>
        <taxon>Propionibacteriales</taxon>
        <taxon>Nocardioidaceae</taxon>
        <taxon>Nocardioides</taxon>
    </lineage>
</organism>
<evidence type="ECO:0000313" key="4">
    <source>
        <dbReference type="Proteomes" id="UP000277094"/>
    </source>
</evidence>
<evidence type="ECO:0000256" key="1">
    <source>
        <dbReference type="ARBA" id="ARBA00023125"/>
    </source>
</evidence>
<feature type="domain" description="HTH merR-type" evidence="2">
    <location>
        <begin position="30"/>
        <end position="82"/>
    </location>
</feature>
<dbReference type="PROSITE" id="PS50937">
    <property type="entry name" value="HTH_MERR_2"/>
    <property type="match status" value="1"/>
</dbReference>
<dbReference type="Pfam" id="PF13411">
    <property type="entry name" value="MerR_1"/>
    <property type="match status" value="1"/>
</dbReference>
<dbReference type="CDD" id="cd00592">
    <property type="entry name" value="HTH_MerR-like"/>
    <property type="match status" value="1"/>
</dbReference>
<dbReference type="RefSeq" id="WP_123233805.1">
    <property type="nucleotide sequence ID" value="NZ_RJSG01000002.1"/>
</dbReference>